<evidence type="ECO:0000313" key="2">
    <source>
        <dbReference type="Proteomes" id="UP000510862"/>
    </source>
</evidence>
<protein>
    <submittedName>
        <fullName evidence="1">Uncharacterized protein</fullName>
    </submittedName>
</protein>
<dbReference type="EMBL" id="CP058207">
    <property type="protein sequence ID" value="QLP25184.1"/>
    <property type="molecule type" value="Genomic_DNA"/>
</dbReference>
<evidence type="ECO:0000313" key="1">
    <source>
        <dbReference type="EMBL" id="QLP25184.1"/>
    </source>
</evidence>
<dbReference type="RefSeq" id="WP_071985576.1">
    <property type="nucleotide sequence ID" value="NZ_CAKAEJ010000008.1"/>
</dbReference>
<name>A0A7L5X0B0_9ESCH</name>
<dbReference type="KEGG" id="ema:C1192_22075"/>
<dbReference type="Proteomes" id="UP000510862">
    <property type="component" value="Chromosome"/>
</dbReference>
<sequence>MRYVYRAWMVRATCKLHPAGLPNLNLHHYWQSLFYTGDDKTFIRKLIHCDSLIALPSSHVIVTSVDDSVFVGPRKLFSLYNSKLKTGMIYECIGALTVIAGEFDEPFHHC</sequence>
<organism evidence="1 2">
    <name type="scientific">Escherichia marmotae</name>
    <dbReference type="NCBI Taxonomy" id="1499973"/>
    <lineage>
        <taxon>Bacteria</taxon>
        <taxon>Pseudomonadati</taxon>
        <taxon>Pseudomonadota</taxon>
        <taxon>Gammaproteobacteria</taxon>
        <taxon>Enterobacterales</taxon>
        <taxon>Enterobacteriaceae</taxon>
        <taxon>Escherichia</taxon>
    </lineage>
</organism>
<accession>A0A7L5X0B0</accession>
<gene>
    <name evidence="1" type="ORF">HV018_16450</name>
</gene>
<dbReference type="AlphaFoldDB" id="A0A7L5X0B0"/>
<dbReference type="GeneID" id="86947564"/>
<proteinExistence type="predicted"/>
<reference evidence="1 2" key="1">
    <citation type="submission" date="2020-06" db="EMBL/GenBank/DDBJ databases">
        <title>REHAB project genomes.</title>
        <authorList>
            <person name="Shaw L.P."/>
        </authorList>
    </citation>
    <scope>NUCLEOTIDE SEQUENCE [LARGE SCALE GENOMIC DNA]</scope>
    <source>
        <strain evidence="1 2">RHB42-C09</strain>
    </source>
</reference>